<dbReference type="AlphaFoldDB" id="A0A558RBN5"/>
<dbReference type="OrthoDB" id="3034735at2"/>
<keyword evidence="2" id="KW-1185">Reference proteome</keyword>
<comment type="caution">
    <text evidence="1">The sequence shown here is derived from an EMBL/GenBank/DDBJ whole genome shotgun (WGS) entry which is preliminary data.</text>
</comment>
<dbReference type="RefSeq" id="WP_145148112.1">
    <property type="nucleotide sequence ID" value="NZ_VNIM01000007.1"/>
</dbReference>
<accession>A0A558RBN5</accession>
<proteinExistence type="predicted"/>
<dbReference type="EMBL" id="VNIM01000007">
    <property type="protein sequence ID" value="TVV76748.1"/>
    <property type="molecule type" value="Genomic_DNA"/>
</dbReference>
<evidence type="ECO:0000313" key="1">
    <source>
        <dbReference type="EMBL" id="TVV76748.1"/>
    </source>
</evidence>
<gene>
    <name evidence="1" type="ORF">FOY91_03320</name>
</gene>
<dbReference type="Proteomes" id="UP000318681">
    <property type="component" value="Unassembled WGS sequence"/>
</dbReference>
<organism evidence="1 2">
    <name type="scientific">Alterirhizorhabdus solaris</name>
    <dbReference type="NCBI Taxonomy" id="2529389"/>
    <lineage>
        <taxon>Bacteria</taxon>
        <taxon>Pseudomonadati</taxon>
        <taxon>Pseudomonadota</taxon>
        <taxon>Alphaproteobacteria</taxon>
        <taxon>Sphingomonadales</taxon>
        <taxon>Rhizorhabdaceae</taxon>
        <taxon>Alterirhizorhabdus</taxon>
    </lineage>
</organism>
<protein>
    <submittedName>
        <fullName evidence="1">Uncharacterized protein</fullName>
    </submittedName>
</protein>
<reference evidence="1 2" key="1">
    <citation type="submission" date="2019-07" db="EMBL/GenBank/DDBJ databases">
        <title>Sphingomonas solaris sp. nov., isolated from a solar panel from Boston, Massachusetts.</title>
        <authorList>
            <person name="Tanner K."/>
            <person name="Pascual J."/>
            <person name="Mancuso C."/>
            <person name="Pereto J."/>
            <person name="Khalil A."/>
            <person name="Vilanova C."/>
        </authorList>
    </citation>
    <scope>NUCLEOTIDE SEQUENCE [LARGE SCALE GENOMIC DNA]</scope>
    <source>
        <strain evidence="1 2">R4DWN</strain>
    </source>
</reference>
<name>A0A558RBN5_9SPHN</name>
<evidence type="ECO:0000313" key="2">
    <source>
        <dbReference type="Proteomes" id="UP000318681"/>
    </source>
</evidence>
<sequence>MALYTTIHLHNVPDGKADAYAAWFDGPHRAALAGLRGLRMADRFEVTPEQISGPDAPQPWRYMSVYEFDLPDPKIDVPALGPLIADARDAGLIEDETERLYTYRLYSDWKGSPNWQRDKPLSGISVILANYTIGRYKEYMTWYDDVHSVEVANVPGHVAMVRGELSDVQIEPKRYCPGDQLVMTAQQTDDLAFTVQDFAARALGHSPSGIAMEPRSSAGSLARTVHYFRKISGTEFWPGGIAYGGDLSVYPGRG</sequence>